<evidence type="ECO:0000256" key="1">
    <source>
        <dbReference type="SAM" id="MobiDB-lite"/>
    </source>
</evidence>
<dbReference type="InterPro" id="IPR012491">
    <property type="entry name" value="Red1/Rec10"/>
</dbReference>
<reference evidence="2 3" key="1">
    <citation type="submission" date="2020-11" db="EMBL/GenBank/DDBJ databases">
        <title>Kefir isolates.</title>
        <authorList>
            <person name="Marcisauskas S."/>
            <person name="Kim Y."/>
            <person name="Blasche S."/>
        </authorList>
    </citation>
    <scope>NUCLEOTIDE SEQUENCE [LARGE SCALE GENOMIC DNA]</scope>
    <source>
        <strain evidence="2 3">OG2</strain>
    </source>
</reference>
<dbReference type="Pfam" id="PF07964">
    <property type="entry name" value="Red1"/>
    <property type="match status" value="1"/>
</dbReference>
<comment type="caution">
    <text evidence="2">The sequence shown here is derived from an EMBL/GenBank/DDBJ whole genome shotgun (WGS) entry which is preliminary data.</text>
</comment>
<feature type="compositionally biased region" description="Polar residues" evidence="1">
    <location>
        <begin position="622"/>
        <end position="633"/>
    </location>
</feature>
<evidence type="ECO:0000313" key="3">
    <source>
        <dbReference type="Proteomes" id="UP000750334"/>
    </source>
</evidence>
<evidence type="ECO:0000313" key="2">
    <source>
        <dbReference type="EMBL" id="KAG0664850.1"/>
    </source>
</evidence>
<dbReference type="AlphaFoldDB" id="A0A9P7B924"/>
<name>A0A9P7B924_MAUEX</name>
<sequence length="792" mass="92006">MMNRLNSLVNNNFSTENNKEIKELNYQEYIEIIDLLTKYCNRYKFSSFIILLKLIIHGTNFINDQKFLHVKDKFWNVLDKLTVDPLKINNEIFERKKIIINYTMMLLEKSLIFDTYHMNWKLLLLLINYSLNLQNLKDILLNNLINYLQKKELTLITLLINMKNLQQLIFFIKFLTSINLNSNNLFNNSLIVNKKNTQDLKLFKFLTSGNTNRTNVTVIHILKYIKDNNMIPETNQIFQPSKILYNLSEKDKFINFNNIKNSNQSIIYCIKDYFYLWNDTGICLEFNKNNNLKIFKNLKDEIVIDLSNSNFVTINNGTQSQQIQHIKYFYIIFENDKLRNQLLSLICDKPQKISKSIGIISLNYLDFEEEIEQPQESQDVITSLPDVINTMANQNNKEQVSKSLTQSIITPDDSTDHSEKLDEWKINGTSDNNEAKDNNIGNLIKETAHEQINTLHNPNELIEISDSSLSIKNQPLHPVDEICKKGKIVTNVKNQNDRNLITQVNKKLKVINNNNDKNISILNKIFQVDSKKTNKTHRNKILKKKKTQLSGKKTDKQKKLSNVKQIITIPSQDIPEKITSNQQKETQNDQKTFTDGPAQRTRHFQKKRSSSIEYKAPVKATEATSKQISNKQGKSMHDETLIQENHDVTDELPTNDISHKDTQVDNDEIHQESTIISNTTLIPKQTLPINTSSILDPQNFTNVLQAQINNSVAIFSNELTKKLAVINDEMNNTILKDLSIKYQSLIDELKMKFNNDTTKILHFVTDFQHLLSLPEDQLRTAIRDQFEASKGK</sequence>
<feature type="compositionally biased region" description="Polar residues" evidence="1">
    <location>
        <begin position="562"/>
        <end position="571"/>
    </location>
</feature>
<keyword evidence="3" id="KW-1185">Reference proteome</keyword>
<dbReference type="EMBL" id="PUHR01000116">
    <property type="protein sequence ID" value="KAG0664850.1"/>
    <property type="molecule type" value="Genomic_DNA"/>
</dbReference>
<feature type="region of interest" description="Disordered" evidence="1">
    <location>
        <begin position="543"/>
        <end position="636"/>
    </location>
</feature>
<protein>
    <submittedName>
        <fullName evidence="2">RNA elimination defective protein Red1</fullName>
    </submittedName>
</protein>
<dbReference type="Proteomes" id="UP000750334">
    <property type="component" value="Unassembled WGS sequence"/>
</dbReference>
<accession>A0A9P7B924</accession>
<dbReference type="OrthoDB" id="3980800at2759"/>
<gene>
    <name evidence="2" type="primary">RED1</name>
    <name evidence="2" type="ORF">C6P45_000520</name>
</gene>
<feature type="compositionally biased region" description="Polar residues" evidence="1">
    <location>
        <begin position="578"/>
        <end position="593"/>
    </location>
</feature>
<proteinExistence type="predicted"/>
<dbReference type="GO" id="GO:0007131">
    <property type="term" value="P:reciprocal meiotic recombination"/>
    <property type="evidence" value="ECO:0007669"/>
    <property type="project" value="InterPro"/>
</dbReference>
<organism evidence="2 3">
    <name type="scientific">Maudiozyma exigua</name>
    <name type="common">Yeast</name>
    <name type="synonym">Kazachstania exigua</name>
    <dbReference type="NCBI Taxonomy" id="34358"/>
    <lineage>
        <taxon>Eukaryota</taxon>
        <taxon>Fungi</taxon>
        <taxon>Dikarya</taxon>
        <taxon>Ascomycota</taxon>
        <taxon>Saccharomycotina</taxon>
        <taxon>Saccharomycetes</taxon>
        <taxon>Saccharomycetales</taxon>
        <taxon>Saccharomycetaceae</taxon>
        <taxon>Maudiozyma</taxon>
    </lineage>
</organism>
<feature type="compositionally biased region" description="Basic residues" evidence="1">
    <location>
        <begin position="600"/>
        <end position="609"/>
    </location>
</feature>